<sequence length="168" mass="17786">MSVSLGPGPVLLSLVPYAEEHITDIFSATSQADFDQAFDDFISQNVSITVNGTSFTRSAYKQRLQNENPDLQSAIVTFSNAVAVPQADDEITGAVGLFYNATVQGKPETTGRQVLILNSSLNLIVIRDPSVPQPPPGGLSDPRRVSVLNEIALEGPSAVQPGVTTTST</sequence>
<name>M2QW49_CERS8</name>
<dbReference type="Proteomes" id="UP000016930">
    <property type="component" value="Unassembled WGS sequence"/>
</dbReference>
<evidence type="ECO:0008006" key="3">
    <source>
        <dbReference type="Google" id="ProtNLM"/>
    </source>
</evidence>
<keyword evidence="2" id="KW-1185">Reference proteome</keyword>
<organism evidence="1 2">
    <name type="scientific">Ceriporiopsis subvermispora (strain B)</name>
    <name type="common">White-rot fungus</name>
    <name type="synonym">Gelatoporia subvermispora</name>
    <dbReference type="NCBI Taxonomy" id="914234"/>
    <lineage>
        <taxon>Eukaryota</taxon>
        <taxon>Fungi</taxon>
        <taxon>Dikarya</taxon>
        <taxon>Basidiomycota</taxon>
        <taxon>Agaricomycotina</taxon>
        <taxon>Agaricomycetes</taxon>
        <taxon>Polyporales</taxon>
        <taxon>Gelatoporiaceae</taxon>
        <taxon>Gelatoporia</taxon>
    </lineage>
</organism>
<evidence type="ECO:0000313" key="2">
    <source>
        <dbReference type="Proteomes" id="UP000016930"/>
    </source>
</evidence>
<evidence type="ECO:0000313" key="1">
    <source>
        <dbReference type="EMBL" id="EMD41323.1"/>
    </source>
</evidence>
<dbReference type="EMBL" id="KB445791">
    <property type="protein sequence ID" value="EMD41323.1"/>
    <property type="molecule type" value="Genomic_DNA"/>
</dbReference>
<gene>
    <name evidence="1" type="ORF">CERSUDRAFT_109923</name>
</gene>
<dbReference type="HOGENOM" id="CLU_107219_0_0_1"/>
<accession>M2QW49</accession>
<dbReference type="AlphaFoldDB" id="M2QW49"/>
<proteinExistence type="predicted"/>
<reference evidence="1 2" key="1">
    <citation type="journal article" date="2012" name="Proc. Natl. Acad. Sci. U.S.A.">
        <title>Comparative genomics of Ceriporiopsis subvermispora and Phanerochaete chrysosporium provide insight into selective ligninolysis.</title>
        <authorList>
            <person name="Fernandez-Fueyo E."/>
            <person name="Ruiz-Duenas F.J."/>
            <person name="Ferreira P."/>
            <person name="Floudas D."/>
            <person name="Hibbett D.S."/>
            <person name="Canessa P."/>
            <person name="Larrondo L.F."/>
            <person name="James T.Y."/>
            <person name="Seelenfreund D."/>
            <person name="Lobos S."/>
            <person name="Polanco R."/>
            <person name="Tello M."/>
            <person name="Honda Y."/>
            <person name="Watanabe T."/>
            <person name="Watanabe T."/>
            <person name="Ryu J.S."/>
            <person name="Kubicek C.P."/>
            <person name="Schmoll M."/>
            <person name="Gaskell J."/>
            <person name="Hammel K.E."/>
            <person name="St John F.J."/>
            <person name="Vanden Wymelenberg A."/>
            <person name="Sabat G."/>
            <person name="Splinter BonDurant S."/>
            <person name="Syed K."/>
            <person name="Yadav J.S."/>
            <person name="Doddapaneni H."/>
            <person name="Subramanian V."/>
            <person name="Lavin J.L."/>
            <person name="Oguiza J.A."/>
            <person name="Perez G."/>
            <person name="Pisabarro A.G."/>
            <person name="Ramirez L."/>
            <person name="Santoyo F."/>
            <person name="Master E."/>
            <person name="Coutinho P.M."/>
            <person name="Henrissat B."/>
            <person name="Lombard V."/>
            <person name="Magnuson J.K."/>
            <person name="Kuees U."/>
            <person name="Hori C."/>
            <person name="Igarashi K."/>
            <person name="Samejima M."/>
            <person name="Held B.W."/>
            <person name="Barry K.W."/>
            <person name="LaButti K.M."/>
            <person name="Lapidus A."/>
            <person name="Lindquist E.A."/>
            <person name="Lucas S.M."/>
            <person name="Riley R."/>
            <person name="Salamov A.A."/>
            <person name="Hoffmeister D."/>
            <person name="Schwenk D."/>
            <person name="Hadar Y."/>
            <person name="Yarden O."/>
            <person name="de Vries R.P."/>
            <person name="Wiebenga A."/>
            <person name="Stenlid J."/>
            <person name="Eastwood D."/>
            <person name="Grigoriev I.V."/>
            <person name="Berka R.M."/>
            <person name="Blanchette R.A."/>
            <person name="Kersten P."/>
            <person name="Martinez A.T."/>
            <person name="Vicuna R."/>
            <person name="Cullen D."/>
        </authorList>
    </citation>
    <scope>NUCLEOTIDE SEQUENCE [LARGE SCALE GENOMIC DNA]</scope>
    <source>
        <strain evidence="1 2">B</strain>
    </source>
</reference>
<protein>
    <recommendedName>
        <fullName evidence="3">NTF2 domain-containing protein</fullName>
    </recommendedName>
</protein>
<dbReference type="OrthoDB" id="3188871at2759"/>